<evidence type="ECO:0000256" key="3">
    <source>
        <dbReference type="ARBA" id="ARBA00035659"/>
    </source>
</evidence>
<sequence length="116" mass="13107">MSMHEDKVQFQASSVEEALRQLEGMKQGKESRIEANPDNVESGLARLVLTLIELLRKLMEKQAMRRIDGGSLDEAQIDELGETLMKLEMKMDELKKTFNLTDSDLNLNLGPLGDLM</sequence>
<dbReference type="HOGENOM" id="CLU_150705_0_1_10"/>
<comment type="similarity">
    <text evidence="3">Belongs to the gas vesicle GvpK family.</text>
</comment>
<dbReference type="EMBL" id="CP000096">
    <property type="protein sequence ID" value="ABB23584.1"/>
    <property type="molecule type" value="Genomic_DNA"/>
</dbReference>
<dbReference type="Proteomes" id="UP000002709">
    <property type="component" value="Chromosome"/>
</dbReference>
<reference evidence="5" key="1">
    <citation type="submission" date="2005-08" db="EMBL/GenBank/DDBJ databases">
        <title>Complete sequence of Pelodictyon luteolum DSM 273.</title>
        <authorList>
            <consortium name="US DOE Joint Genome Institute"/>
            <person name="Copeland A."/>
            <person name="Lucas S."/>
            <person name="Lapidus A."/>
            <person name="Barry K."/>
            <person name="Detter J.C."/>
            <person name="Glavina T."/>
            <person name="Hammon N."/>
            <person name="Israni S."/>
            <person name="Pitluck S."/>
            <person name="Bryant D."/>
            <person name="Schmutz J."/>
            <person name="Larimer F."/>
            <person name="Land M."/>
            <person name="Kyrpides N."/>
            <person name="Ivanova N."/>
            <person name="Richardson P."/>
        </authorList>
    </citation>
    <scope>NUCLEOTIDE SEQUENCE [LARGE SCALE GENOMIC DNA]</scope>
    <source>
        <strain evidence="5">DSM 273 / BCRC 81028 / 2530</strain>
    </source>
</reference>
<organism evidence="4 5">
    <name type="scientific">Chlorobium luteolum (strain DSM 273 / BCRC 81028 / 2530)</name>
    <name type="common">Pelodictyon luteolum</name>
    <dbReference type="NCBI Taxonomy" id="319225"/>
    <lineage>
        <taxon>Bacteria</taxon>
        <taxon>Pseudomonadati</taxon>
        <taxon>Chlorobiota</taxon>
        <taxon>Chlorobiia</taxon>
        <taxon>Chlorobiales</taxon>
        <taxon>Chlorobiaceae</taxon>
        <taxon>Chlorobium/Pelodictyon group</taxon>
        <taxon>Pelodictyon</taxon>
    </lineage>
</organism>
<keyword evidence="1" id="KW-0304">Gas vesicle</keyword>
<evidence type="ECO:0000256" key="1">
    <source>
        <dbReference type="ARBA" id="ARBA00022987"/>
    </source>
</evidence>
<evidence type="ECO:0000313" key="4">
    <source>
        <dbReference type="EMBL" id="ABB23584.1"/>
    </source>
</evidence>
<evidence type="ECO:0000256" key="2">
    <source>
        <dbReference type="ARBA" id="ARBA00035108"/>
    </source>
</evidence>
<accession>Q3B4Z7</accession>
<dbReference type="InterPro" id="IPR007805">
    <property type="entry name" value="GvpK"/>
</dbReference>
<protein>
    <recommendedName>
        <fullName evidence="6">Gas vesicle protein K</fullName>
    </recommendedName>
</protein>
<evidence type="ECO:0008006" key="6">
    <source>
        <dbReference type="Google" id="ProtNLM"/>
    </source>
</evidence>
<dbReference type="GO" id="GO:0031412">
    <property type="term" value="P:gas vesicle organization"/>
    <property type="evidence" value="ECO:0007669"/>
    <property type="project" value="InterPro"/>
</dbReference>
<dbReference type="KEGG" id="plt:Plut_0706"/>
<dbReference type="PANTHER" id="PTHR40137">
    <property type="entry name" value="PROTEIN GVPK 1"/>
    <property type="match status" value="1"/>
</dbReference>
<dbReference type="STRING" id="319225.Plut_0706"/>
<dbReference type="eggNOG" id="ENOG50330IR">
    <property type="taxonomic scope" value="Bacteria"/>
</dbReference>
<gene>
    <name evidence="4" type="ordered locus">Plut_0706</name>
</gene>
<dbReference type="PANTHER" id="PTHR40137:SF2">
    <property type="entry name" value="PROTEIN GVPK 1"/>
    <property type="match status" value="1"/>
</dbReference>
<comment type="subcellular location">
    <subcellularLocation>
        <location evidence="2">Gas vesicle</location>
    </subcellularLocation>
</comment>
<evidence type="ECO:0000313" key="5">
    <source>
        <dbReference type="Proteomes" id="UP000002709"/>
    </source>
</evidence>
<dbReference type="AlphaFoldDB" id="Q3B4Z7"/>
<keyword evidence="5" id="KW-1185">Reference proteome</keyword>
<dbReference type="GO" id="GO:0031411">
    <property type="term" value="C:gas vesicle"/>
    <property type="evidence" value="ECO:0007669"/>
    <property type="project" value="UniProtKB-SubCell"/>
</dbReference>
<proteinExistence type="inferred from homology"/>
<name>Q3B4Z7_CHLL3</name>
<dbReference type="Pfam" id="PF05121">
    <property type="entry name" value="GvpK"/>
    <property type="match status" value="1"/>
</dbReference>